<accession>A0A1X7EQ00</accession>
<feature type="transmembrane region" description="Helical" evidence="1">
    <location>
        <begin position="91"/>
        <end position="111"/>
    </location>
</feature>
<proteinExistence type="predicted"/>
<dbReference type="InterPro" id="IPR005330">
    <property type="entry name" value="MHYT_dom"/>
</dbReference>
<protein>
    <submittedName>
        <fullName evidence="3">Signalling protein N terminal repeat-containing protein</fullName>
    </submittedName>
</protein>
<evidence type="ECO:0000256" key="1">
    <source>
        <dbReference type="PROSITE-ProRule" id="PRU00244"/>
    </source>
</evidence>
<reference evidence="3 4" key="1">
    <citation type="submission" date="2017-04" db="EMBL/GenBank/DDBJ databases">
        <authorList>
            <person name="Afonso C.L."/>
            <person name="Miller P.J."/>
            <person name="Scott M.A."/>
            <person name="Spackman E."/>
            <person name="Goraichik I."/>
            <person name="Dimitrov K.M."/>
            <person name="Suarez D.L."/>
            <person name="Swayne D.E."/>
        </authorList>
    </citation>
    <scope>NUCLEOTIDE SEQUENCE [LARGE SCALE GENOMIC DNA]</scope>
    <source>
        <strain evidence="3 4">A2P</strain>
    </source>
</reference>
<feature type="transmembrane region" description="Helical" evidence="1">
    <location>
        <begin position="55"/>
        <end position="79"/>
    </location>
</feature>
<name>A0A1X7EQ00_9PROT</name>
<organism evidence="3 4">
    <name type="scientific">Azospirillum oryzae</name>
    <dbReference type="NCBI Taxonomy" id="286727"/>
    <lineage>
        <taxon>Bacteria</taxon>
        <taxon>Pseudomonadati</taxon>
        <taxon>Pseudomonadota</taxon>
        <taxon>Alphaproteobacteria</taxon>
        <taxon>Rhodospirillales</taxon>
        <taxon>Azospirillaceae</taxon>
        <taxon>Azospirillum</taxon>
    </lineage>
</organism>
<dbReference type="PROSITE" id="PS50924">
    <property type="entry name" value="MHYT"/>
    <property type="match status" value="1"/>
</dbReference>
<evidence type="ECO:0000313" key="4">
    <source>
        <dbReference type="Proteomes" id="UP000192936"/>
    </source>
</evidence>
<evidence type="ECO:0000259" key="2">
    <source>
        <dbReference type="PROSITE" id="PS50924"/>
    </source>
</evidence>
<dbReference type="PANTHER" id="PTHR35152">
    <property type="entry name" value="DOMAIN SIGNALLING PROTEIN, PUTATIVE (AFU_ORTHOLOGUE AFUA_5G11310)-RELATED"/>
    <property type="match status" value="1"/>
</dbReference>
<gene>
    <name evidence="3" type="ORF">SAMN02982917_1969</name>
</gene>
<keyword evidence="1" id="KW-0472">Membrane</keyword>
<feature type="transmembrane region" description="Helical" evidence="1">
    <location>
        <begin position="23"/>
        <end position="43"/>
    </location>
</feature>
<dbReference type="PANTHER" id="PTHR35152:SF1">
    <property type="entry name" value="DOMAIN SIGNALLING PROTEIN, PUTATIVE (AFU_ORTHOLOGUE AFUA_5G11310)-RELATED"/>
    <property type="match status" value="1"/>
</dbReference>
<keyword evidence="1" id="KW-1133">Transmembrane helix</keyword>
<dbReference type="GO" id="GO:0016020">
    <property type="term" value="C:membrane"/>
    <property type="evidence" value="ECO:0007669"/>
    <property type="project" value="UniProtKB-UniRule"/>
</dbReference>
<feature type="domain" description="MHYT" evidence="2">
    <location>
        <begin position="20"/>
        <end position="131"/>
    </location>
</feature>
<dbReference type="STRING" id="286727.SAMN02982917_1969"/>
<dbReference type="EMBL" id="FXAK01000002">
    <property type="protein sequence ID" value="SMF37888.1"/>
    <property type="molecule type" value="Genomic_DNA"/>
</dbReference>
<dbReference type="AlphaFoldDB" id="A0A1X7EQ00"/>
<evidence type="ECO:0000313" key="3">
    <source>
        <dbReference type="EMBL" id="SMF37888.1"/>
    </source>
</evidence>
<sequence length="188" mass="19992">MSIELAGLCFTSASGLPFSHDHWLVALSYAVAAFASYSALDMAERMHRTAGIARIMWQGCAAAALGGGIWAMHFIAMLALTIDTPVTYDPAITLLSLVTSVAFVATGFRIIQSRRSFAAIAAAGVIVGLGVRRCIISAWRRWCCRPASPTSRSCGACRSPSPWQRRPLGFGCPPASTTACANARSPPW</sequence>
<comment type="caution">
    <text evidence="1">Lacks conserved residue(s) required for the propagation of feature annotation.</text>
</comment>
<dbReference type="Pfam" id="PF03707">
    <property type="entry name" value="MHYT"/>
    <property type="match status" value="1"/>
</dbReference>
<dbReference type="Proteomes" id="UP000192936">
    <property type="component" value="Unassembled WGS sequence"/>
</dbReference>
<dbReference type="OrthoDB" id="9176789at2"/>
<keyword evidence="1" id="KW-0812">Transmembrane</keyword>